<dbReference type="SMART" id="SM00292">
    <property type="entry name" value="BRCT"/>
    <property type="match status" value="2"/>
</dbReference>
<dbReference type="CDD" id="cd17745">
    <property type="entry name" value="BRCT_p53bp1_rpt1"/>
    <property type="match status" value="1"/>
</dbReference>
<sequence>MPRLPRRLGPQPVTPGSPATRRVLTDVIPDSEPIRSSPAKPEDPSDAESEEDKRPRKRTKVAAKPRANLVVDDNDEEDTDSHQPLATSRPSPPKTRRRQESEVQSDSDDDTPLAANVPVKSRKGKEVVRPPKAVEVAVNNEKPNDAAVTKEGRTRAGKSAARAKAKDVAPTVPKTRPGRSWETGVVPSSLPDQDHPPPLPKAGKGTGVVQPTNSRPRRRAASGKTYQESSDDDDDELPAANARGRSPLTRPEDRATGEAEDDDHNDMELDQPEAGPSTSARKRKRGYGARAQVKVEKSAATRLKSTPNRARSTASSRSDDQPSIRVFALWSPTKVFYPGVVDYVDDKTQLYSVKFDDGQQAQVAINDIRLVKHLRQGDEIQVLSSLILYRFVGFDEVTETVTVTDDEDEREVMLSHIMLPAKTVKNQWKDRIPTKRMLVARPRSAALPRPAALFEGTTFIISISAAKTETDVRESLTNLIKVNGGSVAEMLEIFEMNGATTKRSKRWIIRKGDVRYKAKADQIFLVADEATPKPKYLMALALGIPCLEKEWVDKSVEAGELQDWRKYLLPQGTCEETQVRLSQQVNLDWCKNKKQDLEDIMDSFAPNKVFAGASVLCYGDDMNPKTSFATSDNRNYPARIILCMGADIVEVVPDLAAASNKNLTSYTYIVASTITNEIKHKVGGHPQLVDWKWVKSCLLSSRLLDIPSLS</sequence>
<dbReference type="InterPro" id="IPR047249">
    <property type="entry name" value="BRCT_p53bp1-like_rpt1"/>
</dbReference>
<dbReference type="Gene3D" id="2.30.30.140">
    <property type="match status" value="1"/>
</dbReference>
<evidence type="ECO:0000256" key="1">
    <source>
        <dbReference type="ARBA" id="ARBA00004123"/>
    </source>
</evidence>
<dbReference type="PANTHER" id="PTHR15321">
    <property type="entry name" value="TUMOR SUPPRESSOR P53-BINDING PROTEIN 1"/>
    <property type="match status" value="1"/>
</dbReference>
<dbReference type="InterPro" id="IPR036420">
    <property type="entry name" value="BRCT_dom_sf"/>
</dbReference>
<dbReference type="STRING" id="2316362.A0A4Q2D454"/>
<dbReference type="OrthoDB" id="129353at2759"/>
<evidence type="ECO:0000256" key="4">
    <source>
        <dbReference type="SAM" id="MobiDB-lite"/>
    </source>
</evidence>
<dbReference type="EMBL" id="SDEE01000979">
    <property type="protein sequence ID" value="RXW13211.1"/>
    <property type="molecule type" value="Genomic_DNA"/>
</dbReference>
<dbReference type="AlphaFoldDB" id="A0A4Q2D454"/>
<dbReference type="Pfam" id="PF18115">
    <property type="entry name" value="Tudor_3"/>
    <property type="match status" value="1"/>
</dbReference>
<feature type="compositionally biased region" description="Acidic residues" evidence="4">
    <location>
        <begin position="258"/>
        <end position="271"/>
    </location>
</feature>
<dbReference type="GO" id="GO:0000077">
    <property type="term" value="P:DNA damage checkpoint signaling"/>
    <property type="evidence" value="ECO:0007669"/>
    <property type="project" value="TreeGrafter"/>
</dbReference>
<evidence type="ECO:0000313" key="7">
    <source>
        <dbReference type="Proteomes" id="UP000290288"/>
    </source>
</evidence>
<accession>A0A4Q2D454</accession>
<dbReference type="GO" id="GO:0042393">
    <property type="term" value="F:histone binding"/>
    <property type="evidence" value="ECO:0007669"/>
    <property type="project" value="TreeGrafter"/>
</dbReference>
<evidence type="ECO:0000313" key="6">
    <source>
        <dbReference type="EMBL" id="RXW13211.1"/>
    </source>
</evidence>
<feature type="compositionally biased region" description="Basic and acidic residues" evidence="4">
    <location>
        <begin position="142"/>
        <end position="154"/>
    </location>
</feature>
<dbReference type="GO" id="GO:0005634">
    <property type="term" value="C:nucleus"/>
    <property type="evidence" value="ECO:0007669"/>
    <property type="project" value="UniProtKB-SubCell"/>
</dbReference>
<dbReference type="Gene3D" id="3.40.50.10190">
    <property type="entry name" value="BRCT domain"/>
    <property type="match status" value="1"/>
</dbReference>
<name>A0A4Q2D454_9AGAR</name>
<comment type="subcellular location">
    <subcellularLocation>
        <location evidence="1">Nucleus</location>
    </subcellularLocation>
</comment>
<dbReference type="CDD" id="cd17724">
    <property type="entry name" value="BRCT_p53bp1_rpt2"/>
    <property type="match status" value="1"/>
</dbReference>
<dbReference type="InterPro" id="IPR001357">
    <property type="entry name" value="BRCT_dom"/>
</dbReference>
<comment type="caution">
    <text evidence="6">The sequence shown here is derived from an EMBL/GenBank/DDBJ whole genome shotgun (WGS) entry which is preliminary data.</text>
</comment>
<evidence type="ECO:0000256" key="3">
    <source>
        <dbReference type="ARBA" id="ARBA00023242"/>
    </source>
</evidence>
<dbReference type="InterPro" id="IPR047252">
    <property type="entry name" value="TP53BP1-like"/>
</dbReference>
<proteinExistence type="predicted"/>
<feature type="domain" description="BRCT" evidence="5">
    <location>
        <begin position="449"/>
        <end position="569"/>
    </location>
</feature>
<dbReference type="GO" id="GO:0045944">
    <property type="term" value="P:positive regulation of transcription by RNA polymerase II"/>
    <property type="evidence" value="ECO:0007669"/>
    <property type="project" value="TreeGrafter"/>
</dbReference>
<keyword evidence="2" id="KW-0227">DNA damage</keyword>
<dbReference type="PANTHER" id="PTHR15321:SF3">
    <property type="entry name" value="TP53-BINDING PROTEIN 1"/>
    <property type="match status" value="1"/>
</dbReference>
<dbReference type="PROSITE" id="PS50172">
    <property type="entry name" value="BRCT"/>
    <property type="match status" value="2"/>
</dbReference>
<evidence type="ECO:0000259" key="5">
    <source>
        <dbReference type="PROSITE" id="PS50172"/>
    </source>
</evidence>
<feature type="compositionally biased region" description="Low complexity" evidence="4">
    <location>
        <begin position="305"/>
        <end position="316"/>
    </location>
</feature>
<dbReference type="InterPro" id="IPR041297">
    <property type="entry name" value="Crb2_Tudor"/>
</dbReference>
<organism evidence="6 7">
    <name type="scientific">Candolleomyces aberdarensis</name>
    <dbReference type="NCBI Taxonomy" id="2316362"/>
    <lineage>
        <taxon>Eukaryota</taxon>
        <taxon>Fungi</taxon>
        <taxon>Dikarya</taxon>
        <taxon>Basidiomycota</taxon>
        <taxon>Agaricomycotina</taxon>
        <taxon>Agaricomycetes</taxon>
        <taxon>Agaricomycetidae</taxon>
        <taxon>Agaricales</taxon>
        <taxon>Agaricineae</taxon>
        <taxon>Psathyrellaceae</taxon>
        <taxon>Candolleomyces</taxon>
    </lineage>
</organism>
<feature type="region of interest" description="Disordered" evidence="4">
    <location>
        <begin position="1"/>
        <end position="318"/>
    </location>
</feature>
<protein>
    <recommendedName>
        <fullName evidence="5">BRCT domain-containing protein</fullName>
    </recommendedName>
</protein>
<gene>
    <name evidence="6" type="ORF">EST38_g12642</name>
</gene>
<dbReference type="Proteomes" id="UP000290288">
    <property type="component" value="Unassembled WGS sequence"/>
</dbReference>
<keyword evidence="3" id="KW-0539">Nucleus</keyword>
<feature type="domain" description="BRCT" evidence="5">
    <location>
        <begin position="605"/>
        <end position="710"/>
    </location>
</feature>
<dbReference type="SUPFAM" id="SSF52113">
    <property type="entry name" value="BRCT domain"/>
    <property type="match status" value="1"/>
</dbReference>
<evidence type="ECO:0000256" key="2">
    <source>
        <dbReference type="ARBA" id="ARBA00022763"/>
    </source>
</evidence>
<dbReference type="SUPFAM" id="SSF63748">
    <property type="entry name" value="Tudor/PWWP/MBT"/>
    <property type="match status" value="1"/>
</dbReference>
<dbReference type="InterPro" id="IPR047250">
    <property type="entry name" value="BRCT_p53bp1-like_rpt2"/>
</dbReference>
<keyword evidence="7" id="KW-1185">Reference proteome</keyword>
<reference evidence="6 7" key="1">
    <citation type="submission" date="2019-01" db="EMBL/GenBank/DDBJ databases">
        <title>Draft genome sequence of Psathyrella aberdarensis IHI B618.</title>
        <authorList>
            <person name="Buettner E."/>
            <person name="Kellner H."/>
        </authorList>
    </citation>
    <scope>NUCLEOTIDE SEQUENCE [LARGE SCALE GENOMIC DNA]</scope>
    <source>
        <strain evidence="6 7">IHI B618</strain>
    </source>
</reference>